<dbReference type="OrthoDB" id="6136178at2759"/>
<dbReference type="KEGG" id="lak:106173990"/>
<keyword evidence="1" id="KW-0732">Signal</keyword>
<accession>A0A1S3JKA6</accession>
<reference evidence="4 5" key="1">
    <citation type="submission" date="2025-04" db="UniProtKB">
        <authorList>
            <consortium name="RefSeq"/>
        </authorList>
    </citation>
    <scope>IDENTIFICATION</scope>
    <source>
        <tissue evidence="4 5">Gonads</tissue>
    </source>
</reference>
<evidence type="ECO:0000259" key="2">
    <source>
        <dbReference type="Pfam" id="PF13778"/>
    </source>
</evidence>
<dbReference type="AlphaFoldDB" id="A0A1S3JKA6"/>
<organism evidence="3 5">
    <name type="scientific">Lingula anatina</name>
    <name type="common">Brachiopod</name>
    <name type="synonym">Lingula unguis</name>
    <dbReference type="NCBI Taxonomy" id="7574"/>
    <lineage>
        <taxon>Eukaryota</taxon>
        <taxon>Metazoa</taxon>
        <taxon>Spiralia</taxon>
        <taxon>Lophotrochozoa</taxon>
        <taxon>Brachiopoda</taxon>
        <taxon>Linguliformea</taxon>
        <taxon>Lingulata</taxon>
        <taxon>Lingulida</taxon>
        <taxon>Linguloidea</taxon>
        <taxon>Lingulidae</taxon>
        <taxon>Lingula</taxon>
    </lineage>
</organism>
<evidence type="ECO:0000313" key="5">
    <source>
        <dbReference type="RefSeq" id="XP_013410803.1"/>
    </source>
</evidence>
<dbReference type="PANTHER" id="PTHR46792:SF1">
    <property type="entry name" value="COILED-COIL DOMAIN-CONTAINING 80-LIKE 2"/>
    <property type="match status" value="1"/>
</dbReference>
<name>A0A1S3JKA6_LINAN</name>
<keyword evidence="3" id="KW-1185">Reference proteome</keyword>
<gene>
    <name evidence="4 5" type="primary">LOC106173990</name>
</gene>
<dbReference type="PANTHER" id="PTHR46792">
    <property type="entry name" value="COILED-COIL DOMAIN-CONTAINING PROTEIN 80"/>
    <property type="match status" value="1"/>
</dbReference>
<dbReference type="GO" id="GO:0010811">
    <property type="term" value="P:positive regulation of cell-substrate adhesion"/>
    <property type="evidence" value="ECO:0007669"/>
    <property type="project" value="TreeGrafter"/>
</dbReference>
<dbReference type="STRING" id="7574.A0A1S3JKA6"/>
<dbReference type="GeneID" id="106173990"/>
<feature type="domain" description="DUF4174" evidence="2">
    <location>
        <begin position="32"/>
        <end position="162"/>
    </location>
</feature>
<proteinExistence type="predicted"/>
<dbReference type="Proteomes" id="UP000085678">
    <property type="component" value="Unplaced"/>
</dbReference>
<evidence type="ECO:0000313" key="3">
    <source>
        <dbReference type="Proteomes" id="UP000085678"/>
    </source>
</evidence>
<protein>
    <submittedName>
        <fullName evidence="4">Coiled-coil domain-containing protein 80 isoform X1</fullName>
    </submittedName>
    <submittedName>
        <fullName evidence="5">Coiled-coil domain-containing protein 80 isoform X2</fullName>
    </submittedName>
</protein>
<dbReference type="RefSeq" id="XP_013410802.1">
    <property type="nucleotide sequence ID" value="XM_013555348.1"/>
</dbReference>
<dbReference type="RefSeq" id="XP_013410803.1">
    <property type="nucleotide sequence ID" value="XM_013555349.1"/>
</dbReference>
<dbReference type="GO" id="GO:0005604">
    <property type="term" value="C:basement membrane"/>
    <property type="evidence" value="ECO:0007669"/>
    <property type="project" value="TreeGrafter"/>
</dbReference>
<sequence>MYKLGFVVFALVLFGKWDSAYCWFRVRSHVCLPTFRWQSRVLVIASPSMGDQAYQQQSREIKSNVCEMSLRDMAVIAIFNVRDVDRSKVTWMVYQQHFGVPRTRKLNHREAHRIVDCLGLEKDRFNMVLVGADGYKKRTYRYPTSMATIFRLIDTMPMRRREIQEQARDGIYCY</sequence>
<dbReference type="Pfam" id="PF13778">
    <property type="entry name" value="DUF4174"/>
    <property type="match status" value="1"/>
</dbReference>
<evidence type="ECO:0000313" key="4">
    <source>
        <dbReference type="RefSeq" id="XP_013410802.1"/>
    </source>
</evidence>
<evidence type="ECO:0000256" key="1">
    <source>
        <dbReference type="ARBA" id="ARBA00022729"/>
    </source>
</evidence>
<dbReference type="InterPro" id="IPR025232">
    <property type="entry name" value="DUF4174"/>
</dbReference>
<dbReference type="GO" id="GO:0030198">
    <property type="term" value="P:extracellular matrix organization"/>
    <property type="evidence" value="ECO:0007669"/>
    <property type="project" value="TreeGrafter"/>
</dbReference>